<keyword evidence="4" id="KW-1185">Reference proteome</keyword>
<comment type="similarity">
    <text evidence="1">Belongs to the CIA30 family.</text>
</comment>
<dbReference type="Proteomes" id="UP000805085">
    <property type="component" value="Unassembled WGS sequence"/>
</dbReference>
<organism evidence="3 4">
    <name type="scientific">Winogradskyella litoriviva</name>
    <dbReference type="NCBI Taxonomy" id="1220182"/>
    <lineage>
        <taxon>Bacteria</taxon>
        <taxon>Pseudomonadati</taxon>
        <taxon>Bacteroidota</taxon>
        <taxon>Flavobacteriia</taxon>
        <taxon>Flavobacteriales</taxon>
        <taxon>Flavobacteriaceae</taxon>
        <taxon>Winogradskyella</taxon>
    </lineage>
</organism>
<evidence type="ECO:0000259" key="2">
    <source>
        <dbReference type="Pfam" id="PF08547"/>
    </source>
</evidence>
<dbReference type="PANTHER" id="PTHR13194">
    <property type="entry name" value="COMPLEX I INTERMEDIATE-ASSOCIATED PROTEIN 30"/>
    <property type="match status" value="1"/>
</dbReference>
<name>A0ABX2E3E7_9FLAO</name>
<dbReference type="InterPro" id="IPR013857">
    <property type="entry name" value="NADH-UbQ_OxRdtase-assoc_prot30"/>
</dbReference>
<dbReference type="Pfam" id="PF08547">
    <property type="entry name" value="CIA30"/>
    <property type="match status" value="1"/>
</dbReference>
<dbReference type="InterPro" id="IPR008979">
    <property type="entry name" value="Galactose-bd-like_sf"/>
</dbReference>
<evidence type="ECO:0000256" key="1">
    <source>
        <dbReference type="ARBA" id="ARBA00007884"/>
    </source>
</evidence>
<dbReference type="SUPFAM" id="SSF49785">
    <property type="entry name" value="Galactose-binding domain-like"/>
    <property type="match status" value="1"/>
</dbReference>
<dbReference type="RefSeq" id="WP_173300426.1">
    <property type="nucleotide sequence ID" value="NZ_JABRWQ010000002.1"/>
</dbReference>
<dbReference type="InterPro" id="IPR039131">
    <property type="entry name" value="NDUFAF1"/>
</dbReference>
<protein>
    <submittedName>
        <fullName evidence="3">CIA30 family protein</fullName>
    </submittedName>
</protein>
<proteinExistence type="inferred from homology"/>
<accession>A0ABX2E3E7</accession>
<comment type="caution">
    <text evidence="3">The sequence shown here is derived from an EMBL/GenBank/DDBJ whole genome shotgun (WGS) entry which is preliminary data.</text>
</comment>
<sequence length="160" mass="18361">MTIFNFNSDSNISNWKIVDDVVMGGRSNGEFKLSNEGYGEFSGKISLENNGGFSSVRYAFETLNSSGYSKFIIRIKGDGKMFQFRVKANSNSRHSYIYKFNTTRDWQTIEIPFKEMSPSFRGYALDIPNYNGEQMENITFLIGNKKEESFMLLIDSIILK</sequence>
<evidence type="ECO:0000313" key="3">
    <source>
        <dbReference type="EMBL" id="NRD22794.1"/>
    </source>
</evidence>
<evidence type="ECO:0000313" key="4">
    <source>
        <dbReference type="Proteomes" id="UP000805085"/>
    </source>
</evidence>
<dbReference type="Gene3D" id="2.60.120.430">
    <property type="entry name" value="Galactose-binding lectin"/>
    <property type="match status" value="1"/>
</dbReference>
<feature type="domain" description="NADH:ubiquinone oxidoreductase intermediate-associated protein 30" evidence="2">
    <location>
        <begin position="4"/>
        <end position="154"/>
    </location>
</feature>
<gene>
    <name evidence="3" type="ORF">HNV10_06055</name>
</gene>
<dbReference type="EMBL" id="JABRWQ010000002">
    <property type="protein sequence ID" value="NRD22794.1"/>
    <property type="molecule type" value="Genomic_DNA"/>
</dbReference>
<dbReference type="PANTHER" id="PTHR13194:SF19">
    <property type="entry name" value="NAD(P)-BINDING ROSSMANN-FOLD SUPERFAMILY PROTEIN"/>
    <property type="match status" value="1"/>
</dbReference>
<reference evidence="3 4" key="1">
    <citation type="journal article" date="2015" name="Int. J. Syst. Evol. Microbiol.">
        <title>Winogradskyella litoriviva sp. nov., isolated from coastal seawater.</title>
        <authorList>
            <person name="Nedashkovskaya O.I."/>
            <person name="Kukhlevskiy A.D."/>
            <person name="Zhukova N.V."/>
            <person name="Kim S.J."/>
            <person name="Rhee S.K."/>
            <person name="Mikhailov V.V."/>
        </authorList>
    </citation>
    <scope>NUCLEOTIDE SEQUENCE [LARGE SCALE GENOMIC DNA]</scope>
    <source>
        <strain evidence="3 4">KMM6491</strain>
    </source>
</reference>